<sequence>MWFPTQPGDYDGSQEFPARPSFMRKTPVRSSGLQLSHNKYPYPATSFFHRGHRSSNCHQCRLKHRLLSRKIQFTDSRSIRKDDSILLAREQVSMHGLM</sequence>
<evidence type="ECO:0000256" key="1">
    <source>
        <dbReference type="SAM" id="MobiDB-lite"/>
    </source>
</evidence>
<dbReference type="AlphaFoldDB" id="A0A9P4MT76"/>
<feature type="region of interest" description="Disordered" evidence="1">
    <location>
        <begin position="1"/>
        <end position="37"/>
    </location>
</feature>
<reference evidence="2" key="1">
    <citation type="journal article" date="2020" name="Stud. Mycol.">
        <title>101 Dothideomycetes genomes: a test case for predicting lifestyles and emergence of pathogens.</title>
        <authorList>
            <person name="Haridas S."/>
            <person name="Albert R."/>
            <person name="Binder M."/>
            <person name="Bloem J."/>
            <person name="Labutti K."/>
            <person name="Salamov A."/>
            <person name="Andreopoulos B."/>
            <person name="Baker S."/>
            <person name="Barry K."/>
            <person name="Bills G."/>
            <person name="Bluhm B."/>
            <person name="Cannon C."/>
            <person name="Castanera R."/>
            <person name="Culley D."/>
            <person name="Daum C."/>
            <person name="Ezra D."/>
            <person name="Gonzalez J."/>
            <person name="Henrissat B."/>
            <person name="Kuo A."/>
            <person name="Liang C."/>
            <person name="Lipzen A."/>
            <person name="Lutzoni F."/>
            <person name="Magnuson J."/>
            <person name="Mondo S."/>
            <person name="Nolan M."/>
            <person name="Ohm R."/>
            <person name="Pangilinan J."/>
            <person name="Park H.-J."/>
            <person name="Ramirez L."/>
            <person name="Alfaro M."/>
            <person name="Sun H."/>
            <person name="Tritt A."/>
            <person name="Yoshinaga Y."/>
            <person name="Zwiers L.-H."/>
            <person name="Turgeon B."/>
            <person name="Goodwin S."/>
            <person name="Spatafora J."/>
            <person name="Crous P."/>
            <person name="Grigoriev I."/>
        </authorList>
    </citation>
    <scope>NUCLEOTIDE SEQUENCE</scope>
    <source>
        <strain evidence="2">ATCC 74209</strain>
    </source>
</reference>
<gene>
    <name evidence="2" type="ORF">GQ43DRAFT_317869</name>
</gene>
<dbReference type="EMBL" id="ML993944">
    <property type="protein sequence ID" value="KAF2202236.1"/>
    <property type="molecule type" value="Genomic_DNA"/>
</dbReference>
<proteinExistence type="predicted"/>
<dbReference type="Proteomes" id="UP000799536">
    <property type="component" value="Unassembled WGS sequence"/>
</dbReference>
<protein>
    <submittedName>
        <fullName evidence="2">Uncharacterized protein</fullName>
    </submittedName>
</protein>
<evidence type="ECO:0000313" key="3">
    <source>
        <dbReference type="Proteomes" id="UP000799536"/>
    </source>
</evidence>
<comment type="caution">
    <text evidence="2">The sequence shown here is derived from an EMBL/GenBank/DDBJ whole genome shotgun (WGS) entry which is preliminary data.</text>
</comment>
<evidence type="ECO:0000313" key="2">
    <source>
        <dbReference type="EMBL" id="KAF2202236.1"/>
    </source>
</evidence>
<keyword evidence="3" id="KW-1185">Reference proteome</keyword>
<name>A0A9P4MT76_9PLEO</name>
<accession>A0A9P4MT76</accession>
<feature type="compositionally biased region" description="Polar residues" evidence="1">
    <location>
        <begin position="28"/>
        <end position="37"/>
    </location>
</feature>
<organism evidence="2 3">
    <name type="scientific">Delitschia confertaspora ATCC 74209</name>
    <dbReference type="NCBI Taxonomy" id="1513339"/>
    <lineage>
        <taxon>Eukaryota</taxon>
        <taxon>Fungi</taxon>
        <taxon>Dikarya</taxon>
        <taxon>Ascomycota</taxon>
        <taxon>Pezizomycotina</taxon>
        <taxon>Dothideomycetes</taxon>
        <taxon>Pleosporomycetidae</taxon>
        <taxon>Pleosporales</taxon>
        <taxon>Delitschiaceae</taxon>
        <taxon>Delitschia</taxon>
    </lineage>
</organism>